<evidence type="ECO:0000256" key="3">
    <source>
        <dbReference type="ARBA" id="ARBA00022490"/>
    </source>
</evidence>
<evidence type="ECO:0000313" key="14">
    <source>
        <dbReference type="EMBL" id="EEC47781.1"/>
    </source>
</evidence>
<comment type="function">
    <text evidence="10">The coatomer is a cytosolic protein complex that binds to dilysine motifs and reversibly associates with Golgi non-clathrin-coated vesicles, which further mediate biosynthetic protein transport from the ER, via the Golgi up to the trans Golgi network. Coatomer complex is required for budding from Golgi membranes, and is essential for the retrograde Golgi-to-ER transport of dilysine-tagged proteins.</text>
</comment>
<dbReference type="InterPro" id="IPR029446">
    <property type="entry name" value="COPB1_appendage_platform_dom"/>
</dbReference>
<evidence type="ECO:0000259" key="13">
    <source>
        <dbReference type="Pfam" id="PF14806"/>
    </source>
</evidence>
<dbReference type="PANTHER" id="PTHR10635:SF0">
    <property type="entry name" value="COATOMER SUBUNIT BETA"/>
    <property type="match status" value="1"/>
</dbReference>
<dbReference type="GO" id="GO:0005198">
    <property type="term" value="F:structural molecule activity"/>
    <property type="evidence" value="ECO:0007669"/>
    <property type="project" value="InterPro"/>
</dbReference>
<keyword evidence="8 10" id="KW-0472">Membrane</keyword>
<dbReference type="GeneID" id="7201531"/>
<evidence type="ECO:0000256" key="5">
    <source>
        <dbReference type="ARBA" id="ARBA00022892"/>
    </source>
</evidence>
<dbReference type="GO" id="GO:0006886">
    <property type="term" value="P:intracellular protein transport"/>
    <property type="evidence" value="ECO:0007669"/>
    <property type="project" value="InterPro"/>
</dbReference>
<dbReference type="GO" id="GO:0006891">
    <property type="term" value="P:intra-Golgi vesicle-mediated transport"/>
    <property type="evidence" value="ECO:0007669"/>
    <property type="project" value="TreeGrafter"/>
</dbReference>
<dbReference type="Pfam" id="PF01602">
    <property type="entry name" value="Adaptin_N"/>
    <property type="match status" value="1"/>
</dbReference>
<dbReference type="AlphaFoldDB" id="B7FZV8"/>
<dbReference type="GO" id="GO:0030126">
    <property type="term" value="C:COPI vesicle coat"/>
    <property type="evidence" value="ECO:0007669"/>
    <property type="project" value="InterPro"/>
</dbReference>
<evidence type="ECO:0000256" key="4">
    <source>
        <dbReference type="ARBA" id="ARBA00022737"/>
    </source>
</evidence>
<dbReference type="InterPro" id="IPR016460">
    <property type="entry name" value="COPB1"/>
</dbReference>
<evidence type="ECO:0000256" key="7">
    <source>
        <dbReference type="ARBA" id="ARBA00023034"/>
    </source>
</evidence>
<dbReference type="STRING" id="556484.B7FZV8"/>
<accession>B7FZV8</accession>
<proteinExistence type="predicted"/>
<dbReference type="Proteomes" id="UP000000759">
    <property type="component" value="Chromosome 9"/>
</dbReference>
<sequence length="978" mass="107505">MTMTPANSNESYCTFTLALDVTAGGLPSEAEIAKDLESNDANVKKLALKAAIMAMLGGEAMPRILMQVIRFCINSNDKQLKKLCMLYWEVVPKYQEPTSEELLAAASGGPSVQRKMLPEMLLVCNALMNDLNHPNEYVRGSMLRFLCKINDAEILGPLIPSVKSCLEHRHPYVRKNAALAVFHAHKLHGETLLPDGPELVAAFLEQETDVAARRNAFLMLFNENEDLAIDFLARNMDDVGKYGDGFALLVLELTRRVCRRDPSQKSRFVRVLFQMLSSTSPAVSYEAAWTLVTLSSAPTAVRAATLTYINLLNGQNDNNVKLIVLERLEGLKDKHSKILQELLMDVLRALASPNPDICQKVLAVAMDVVTSRSVQEVVNVLKREVQKTVSEEASIEGKGASYRNMLIKAIHGCAVRFPQVAESVVHTLTDFLSTDSGMQVIIFVRAIVEQYPELRAPLLAKLVSTLEDVTSNQVFCVCLWILGEYSETADSITDAFNTITEQAGEPPFILKNAEKEEAEKAAAEAEKAAPKIVSKNVVLADGTYATQTIYSEAKTPVHDSVNSLRRMLIGGDVFLGETLASSLTKLCLRGGLCPEMDPLALKAMVAKSVLVMCGVVKMAEVTIAAQRTSLSDCQERITLCCRALIDPKAQELLKPTLLEGGRARFGEFLKILKDKEAKENKKKESDKEITTQADDLIHFRQLKSMAVQAGDLDLDDGSDLARATGYDNAGSLLSSELSHVYQLSGFADPVYAEALVTVHDYDIVLEILVINRTPNTLANLTVELATMGDMKIVERPQAHTIGPLDQVTIRASIKVSSTETGHIFGTIVYEDAATREKAYVNLNDIHMDIMDYIRPASCTDEVFRSMWAEFEWENKVAISTSIASLLGFLSHIVKSTNMTCLTPHDKTEKGSFLAANLYARSVFGEDALVNVSVEKKDDNDGKLAGYIRIRSKTQGIALSLGDRITSVQRGLPETVKAQ</sequence>
<organism evidence="14 15">
    <name type="scientific">Phaeodactylum tricornutum (strain CCAP 1055/1)</name>
    <dbReference type="NCBI Taxonomy" id="556484"/>
    <lineage>
        <taxon>Eukaryota</taxon>
        <taxon>Sar</taxon>
        <taxon>Stramenopiles</taxon>
        <taxon>Ochrophyta</taxon>
        <taxon>Bacillariophyta</taxon>
        <taxon>Bacillariophyceae</taxon>
        <taxon>Bacillariophycidae</taxon>
        <taxon>Naviculales</taxon>
        <taxon>Phaeodactylaceae</taxon>
        <taxon>Phaeodactylum</taxon>
    </lineage>
</organism>
<feature type="domain" description="Clathrin/coatomer adaptor adaptin-like N-terminal" evidence="11">
    <location>
        <begin position="29"/>
        <end position="528"/>
    </location>
</feature>
<dbReference type="FunCoup" id="B7FZV8">
    <property type="interactions" value="552"/>
</dbReference>
<gene>
    <name evidence="14" type="primary">COPbeta</name>
    <name evidence="14" type="ORF">PHATRDRAFT_54511</name>
</gene>
<dbReference type="EMBL" id="CM000612">
    <property type="protein sequence ID" value="EEC47781.1"/>
    <property type="molecule type" value="Genomic_DNA"/>
</dbReference>
<evidence type="ECO:0000259" key="11">
    <source>
        <dbReference type="Pfam" id="PF01602"/>
    </source>
</evidence>
<dbReference type="PANTHER" id="PTHR10635">
    <property type="entry name" value="COATOMER SUBUNIT BETA"/>
    <property type="match status" value="1"/>
</dbReference>
<dbReference type="OrthoDB" id="10261439at2759"/>
<feature type="domain" description="Coatomer beta subunit C-terminal" evidence="12">
    <location>
        <begin position="693"/>
        <end position="830"/>
    </location>
</feature>
<dbReference type="GO" id="GO:0000139">
    <property type="term" value="C:Golgi membrane"/>
    <property type="evidence" value="ECO:0007669"/>
    <property type="project" value="UniProtKB-SubCell"/>
</dbReference>
<keyword evidence="6 10" id="KW-0653">Protein transport</keyword>
<evidence type="ECO:0000256" key="6">
    <source>
        <dbReference type="ARBA" id="ARBA00022927"/>
    </source>
</evidence>
<feature type="domain" description="Coatomer beta subunit appendage platform" evidence="13">
    <location>
        <begin position="836"/>
        <end position="964"/>
    </location>
</feature>
<evidence type="ECO:0000256" key="9">
    <source>
        <dbReference type="ARBA" id="ARBA00023329"/>
    </source>
</evidence>
<keyword evidence="4" id="KW-0677">Repeat</keyword>
<keyword evidence="7 10" id="KW-0333">Golgi apparatus</keyword>
<evidence type="ECO:0000256" key="10">
    <source>
        <dbReference type="PIRNR" id="PIRNR005727"/>
    </source>
</evidence>
<dbReference type="HOGENOM" id="CLU_006949_0_0_1"/>
<protein>
    <recommendedName>
        <fullName evidence="10">Coatomer subunit beta</fullName>
    </recommendedName>
    <alternativeName>
        <fullName evidence="10">Beta-coat protein</fullName>
    </alternativeName>
</protein>
<evidence type="ECO:0000259" key="12">
    <source>
        <dbReference type="Pfam" id="PF07718"/>
    </source>
</evidence>
<dbReference type="PIRSF" id="PIRSF005727">
    <property type="entry name" value="Coatomer_beta_subunit"/>
    <property type="match status" value="1"/>
</dbReference>
<reference evidence="14 15" key="1">
    <citation type="journal article" date="2008" name="Nature">
        <title>The Phaeodactylum genome reveals the evolutionary history of diatom genomes.</title>
        <authorList>
            <person name="Bowler C."/>
            <person name="Allen A.E."/>
            <person name="Badger J.H."/>
            <person name="Grimwood J."/>
            <person name="Jabbari K."/>
            <person name="Kuo A."/>
            <person name="Maheswari U."/>
            <person name="Martens C."/>
            <person name="Maumus F."/>
            <person name="Otillar R.P."/>
            <person name="Rayko E."/>
            <person name="Salamov A."/>
            <person name="Vandepoele K."/>
            <person name="Beszteri B."/>
            <person name="Gruber A."/>
            <person name="Heijde M."/>
            <person name="Katinka M."/>
            <person name="Mock T."/>
            <person name="Valentin K."/>
            <person name="Verret F."/>
            <person name="Berges J.A."/>
            <person name="Brownlee C."/>
            <person name="Cadoret J.P."/>
            <person name="Chiovitti A."/>
            <person name="Choi C.J."/>
            <person name="Coesel S."/>
            <person name="De Martino A."/>
            <person name="Detter J.C."/>
            <person name="Durkin C."/>
            <person name="Falciatore A."/>
            <person name="Fournet J."/>
            <person name="Haruta M."/>
            <person name="Huysman M.J."/>
            <person name="Jenkins B.D."/>
            <person name="Jiroutova K."/>
            <person name="Jorgensen R.E."/>
            <person name="Joubert Y."/>
            <person name="Kaplan A."/>
            <person name="Kroger N."/>
            <person name="Kroth P.G."/>
            <person name="La Roche J."/>
            <person name="Lindquist E."/>
            <person name="Lommer M."/>
            <person name="Martin-Jezequel V."/>
            <person name="Lopez P.J."/>
            <person name="Lucas S."/>
            <person name="Mangogna M."/>
            <person name="McGinnis K."/>
            <person name="Medlin L.K."/>
            <person name="Montsant A."/>
            <person name="Oudot-Le Secq M.P."/>
            <person name="Napoli C."/>
            <person name="Obornik M."/>
            <person name="Parker M.S."/>
            <person name="Petit J.L."/>
            <person name="Porcel B.M."/>
            <person name="Poulsen N."/>
            <person name="Robison M."/>
            <person name="Rychlewski L."/>
            <person name="Rynearson T.A."/>
            <person name="Schmutz J."/>
            <person name="Shapiro H."/>
            <person name="Siaut M."/>
            <person name="Stanley M."/>
            <person name="Sussman M.R."/>
            <person name="Taylor A.R."/>
            <person name="Vardi A."/>
            <person name="von Dassow P."/>
            <person name="Vyverman W."/>
            <person name="Willis A."/>
            <person name="Wyrwicz L.S."/>
            <person name="Rokhsar D.S."/>
            <person name="Weissenbach J."/>
            <person name="Armbrust E.V."/>
            <person name="Green B.R."/>
            <person name="Van de Peer Y."/>
            <person name="Grigoriev I.V."/>
        </authorList>
    </citation>
    <scope>NUCLEOTIDE SEQUENCE [LARGE SCALE GENOMIC DNA]</scope>
    <source>
        <strain evidence="14 15">CCAP 1055/1</strain>
    </source>
</reference>
<dbReference type="SUPFAM" id="SSF48371">
    <property type="entry name" value="ARM repeat"/>
    <property type="match status" value="1"/>
</dbReference>
<comment type="subunit">
    <text evidence="10">Oligomeric complex that consists of at least the alpha, beta, beta', gamma, delta, epsilon and zeta subunits.</text>
</comment>
<name>B7FZV8_PHATC</name>
<keyword evidence="3 10" id="KW-0963">Cytoplasm</keyword>
<evidence type="ECO:0000313" key="15">
    <source>
        <dbReference type="Proteomes" id="UP000000759"/>
    </source>
</evidence>
<dbReference type="InParanoid" id="B7FZV8"/>
<dbReference type="InterPro" id="IPR016024">
    <property type="entry name" value="ARM-type_fold"/>
</dbReference>
<dbReference type="InterPro" id="IPR011989">
    <property type="entry name" value="ARM-like"/>
</dbReference>
<dbReference type="InterPro" id="IPR002553">
    <property type="entry name" value="Clathrin/coatomer_adapt-like_N"/>
</dbReference>
<dbReference type="PaxDb" id="2850-Phatr54511"/>
<dbReference type="Pfam" id="PF14806">
    <property type="entry name" value="Coatomer_b_Cpla"/>
    <property type="match status" value="1"/>
</dbReference>
<reference evidence="15" key="2">
    <citation type="submission" date="2008-08" db="EMBL/GenBank/DDBJ databases">
        <authorList>
            <consortium name="Diatom Consortium"/>
            <person name="Grigoriev I."/>
            <person name="Grimwood J."/>
            <person name="Kuo A."/>
            <person name="Otillar R.P."/>
            <person name="Salamov A."/>
            <person name="Detter J.C."/>
            <person name="Lindquist E."/>
            <person name="Shapiro H."/>
            <person name="Lucas S."/>
            <person name="Glavina del Rio T."/>
            <person name="Pitluck S."/>
            <person name="Rokhsar D."/>
            <person name="Bowler C."/>
        </authorList>
    </citation>
    <scope>GENOME REANNOTATION</scope>
    <source>
        <strain evidence="15">CCAP 1055/1</strain>
    </source>
</reference>
<dbReference type="eggNOG" id="KOG1058">
    <property type="taxonomic scope" value="Eukaryota"/>
</dbReference>
<dbReference type="GO" id="GO:0006888">
    <property type="term" value="P:endoplasmic reticulum to Golgi vesicle-mediated transport"/>
    <property type="evidence" value="ECO:0007669"/>
    <property type="project" value="TreeGrafter"/>
</dbReference>
<dbReference type="Pfam" id="PF07718">
    <property type="entry name" value="Coatamer_beta_C"/>
    <property type="match status" value="1"/>
</dbReference>
<keyword evidence="15" id="KW-1185">Reference proteome</keyword>
<keyword evidence="5 10" id="KW-0931">ER-Golgi transport</keyword>
<comment type="subcellular location">
    <subcellularLocation>
        <location evidence="10">Cytoplasm</location>
    </subcellularLocation>
    <subcellularLocation>
        <location evidence="1 10">Golgi apparatus membrane</location>
        <topology evidence="1 10">Peripheral membrane protein</topology>
        <orientation evidence="1 10">Cytoplasmic side</orientation>
    </subcellularLocation>
    <subcellularLocation>
        <location evidence="10">Cytoplasmic vesicle</location>
        <location evidence="10">COPI-coated vesicle membrane</location>
        <topology evidence="10">Peripheral membrane protein</topology>
        <orientation evidence="10">Cytoplasmic side</orientation>
    </subcellularLocation>
</comment>
<dbReference type="Gene3D" id="1.25.10.10">
    <property type="entry name" value="Leucine-rich Repeat Variant"/>
    <property type="match status" value="1"/>
</dbReference>
<keyword evidence="9 10" id="KW-0968">Cytoplasmic vesicle</keyword>
<evidence type="ECO:0000256" key="8">
    <source>
        <dbReference type="ARBA" id="ARBA00023136"/>
    </source>
</evidence>
<dbReference type="InterPro" id="IPR011710">
    <property type="entry name" value="Coatomer_bsu_C"/>
</dbReference>
<keyword evidence="2 10" id="KW-0813">Transport</keyword>
<dbReference type="KEGG" id="pti:PHATRDRAFT_54511"/>
<dbReference type="RefSeq" id="XP_002180373.1">
    <property type="nucleotide sequence ID" value="XM_002180337.1"/>
</dbReference>
<evidence type="ECO:0000256" key="1">
    <source>
        <dbReference type="ARBA" id="ARBA00004255"/>
    </source>
</evidence>
<evidence type="ECO:0000256" key="2">
    <source>
        <dbReference type="ARBA" id="ARBA00022448"/>
    </source>
</evidence>